<evidence type="ECO:0000256" key="8">
    <source>
        <dbReference type="ARBA" id="ARBA00031423"/>
    </source>
</evidence>
<evidence type="ECO:0000256" key="2">
    <source>
        <dbReference type="ARBA" id="ARBA00005684"/>
    </source>
</evidence>
<comment type="similarity">
    <text evidence="2 10">Belongs to the disproportionating enzyme family.</text>
</comment>
<dbReference type="RefSeq" id="WP_264074196.1">
    <property type="nucleotide sequence ID" value="NZ_CP076676.1"/>
</dbReference>
<evidence type="ECO:0000256" key="4">
    <source>
        <dbReference type="ARBA" id="ARBA00020295"/>
    </source>
</evidence>
<evidence type="ECO:0000313" key="11">
    <source>
        <dbReference type="EMBL" id="UYO38652.1"/>
    </source>
</evidence>
<dbReference type="InterPro" id="IPR003385">
    <property type="entry name" value="Glyco_hydro_77"/>
</dbReference>
<name>A0AAX3DUW7_RHOPL</name>
<evidence type="ECO:0000256" key="1">
    <source>
        <dbReference type="ARBA" id="ARBA00000439"/>
    </source>
</evidence>
<evidence type="ECO:0000256" key="10">
    <source>
        <dbReference type="RuleBase" id="RU361207"/>
    </source>
</evidence>
<dbReference type="AlphaFoldDB" id="A0AAX3DUW7"/>
<gene>
    <name evidence="11" type="primary">malQ</name>
    <name evidence="11" type="ORF">KQX62_18305</name>
</gene>
<protein>
    <recommendedName>
        <fullName evidence="4 10">4-alpha-glucanotransferase</fullName>
        <ecNumber evidence="3 10">2.4.1.25</ecNumber>
    </recommendedName>
    <alternativeName>
        <fullName evidence="8 10">Amylomaltase</fullName>
    </alternativeName>
    <alternativeName>
        <fullName evidence="9 10">Disproportionating enzyme</fullName>
    </alternativeName>
</protein>
<evidence type="ECO:0000313" key="12">
    <source>
        <dbReference type="Proteomes" id="UP001163166"/>
    </source>
</evidence>
<evidence type="ECO:0000256" key="7">
    <source>
        <dbReference type="ARBA" id="ARBA00023277"/>
    </source>
</evidence>
<accession>A0AAX3DUW7</accession>
<dbReference type="EC" id="2.4.1.25" evidence="3 10"/>
<proteinExistence type="inferred from homology"/>
<dbReference type="SUPFAM" id="SSF51445">
    <property type="entry name" value="(Trans)glycosidases"/>
    <property type="match status" value="1"/>
</dbReference>
<organism evidence="11 12">
    <name type="scientific">Rhodopseudomonas palustris</name>
    <dbReference type="NCBI Taxonomy" id="1076"/>
    <lineage>
        <taxon>Bacteria</taxon>
        <taxon>Pseudomonadati</taxon>
        <taxon>Pseudomonadota</taxon>
        <taxon>Alphaproteobacteria</taxon>
        <taxon>Hyphomicrobiales</taxon>
        <taxon>Nitrobacteraceae</taxon>
        <taxon>Rhodopseudomonas</taxon>
    </lineage>
</organism>
<evidence type="ECO:0000256" key="9">
    <source>
        <dbReference type="ARBA" id="ARBA00031501"/>
    </source>
</evidence>
<keyword evidence="6 10" id="KW-0808">Transferase</keyword>
<keyword evidence="7 10" id="KW-0119">Carbohydrate metabolism</keyword>
<dbReference type="NCBIfam" id="TIGR00217">
    <property type="entry name" value="malQ"/>
    <property type="match status" value="1"/>
</dbReference>
<sequence length="651" mass="72194">MDLFTKAAELGIQTEFYDGQGRRHVTPPEALWLIIDAIPEAAERRLLDRIVVIRQGEQNRSELGAGAALPVRWVITAEATLAEGTAQDRSIAWPQDLPSGSHRVRLTDASGHAEEVPLLVAPPQAFGGAFDRSWLVAVQLYSLRSARNWGIGDFTDLADLIELAASLGAGGIGLNPLHALFDDRPGDCSPYSPNSRLFLNPLYVDVESLPEFSANHRPVDAQTLASLRDGELIDYAAVAAVKWRGLRAAYETFRNSASAARRDAFEAFRRERAPLLTRFACFEVLRHKFGHPWWEWPEEWRQPDDTRCEQFRAGPDGPEVEFFEFTQWCADDQLRGCRDLAVARGMNVGLYLDVAVGVQSDGFDAWNEPAAISRLLSVGAPPDPLNTAGQNWGLAGFNAPGLELTGFAPFRDMLRASMRYAGAIRLDHVLGLNRLYLVPHGFAANQGVYVRMPLEALLAVTAQESVVHRCVVIGEDLGTVPDGFRDRLAAWGIWSYRVMMFERDFHQGWFFGLDHYLPNALVTFNTHDLATYSGWRASTDLHLKRSIGVDPGESDDSRRHALAMLGDVLRKQGIEHDDIYAVLTFLARTPSRLLAIALEDLLGVLDQPNVPGTVSEHPNWRRRLPKAIEDIAAVINRQALLAATADRRTAG</sequence>
<evidence type="ECO:0000256" key="6">
    <source>
        <dbReference type="ARBA" id="ARBA00022679"/>
    </source>
</evidence>
<reference evidence="11" key="1">
    <citation type="journal article" date="2022" name="Biol. Control">
        <title>In silico genomic analysis of Rhodopseudomonas palustris strains revealed potential biocontrol agents and crop yield enhancers.</title>
        <authorList>
            <person name="Surachat K."/>
            <person name="Kantachote D."/>
            <person name="Deachamag P."/>
            <person name="Wonglapsuwan M."/>
        </authorList>
    </citation>
    <scope>NUCLEOTIDE SEQUENCE</scope>
    <source>
        <strain evidence="11">TLS06</strain>
    </source>
</reference>
<dbReference type="Gene3D" id="3.20.20.80">
    <property type="entry name" value="Glycosidases"/>
    <property type="match status" value="1"/>
</dbReference>
<dbReference type="InterPro" id="IPR017853">
    <property type="entry name" value="GH"/>
</dbReference>
<evidence type="ECO:0000256" key="5">
    <source>
        <dbReference type="ARBA" id="ARBA00022676"/>
    </source>
</evidence>
<dbReference type="PANTHER" id="PTHR32438:SF5">
    <property type="entry name" value="4-ALPHA-GLUCANOTRANSFERASE DPE1, CHLOROPLASTIC_AMYLOPLASTIC"/>
    <property type="match status" value="1"/>
</dbReference>
<keyword evidence="5 10" id="KW-0328">Glycosyltransferase</keyword>
<dbReference type="Pfam" id="PF02446">
    <property type="entry name" value="Glyco_hydro_77"/>
    <property type="match status" value="1"/>
</dbReference>
<dbReference type="EMBL" id="CP076676">
    <property type="protein sequence ID" value="UYO38652.1"/>
    <property type="molecule type" value="Genomic_DNA"/>
</dbReference>
<dbReference type="PANTHER" id="PTHR32438">
    <property type="entry name" value="4-ALPHA-GLUCANOTRANSFERASE DPE1, CHLOROPLASTIC/AMYLOPLASTIC"/>
    <property type="match status" value="1"/>
</dbReference>
<dbReference type="Proteomes" id="UP001163166">
    <property type="component" value="Chromosome"/>
</dbReference>
<evidence type="ECO:0000256" key="3">
    <source>
        <dbReference type="ARBA" id="ARBA00012560"/>
    </source>
</evidence>
<dbReference type="GO" id="GO:0004134">
    <property type="term" value="F:4-alpha-glucanotransferase activity"/>
    <property type="evidence" value="ECO:0007669"/>
    <property type="project" value="UniProtKB-EC"/>
</dbReference>
<comment type="catalytic activity">
    <reaction evidence="1 10">
        <text>Transfers a segment of a (1-&gt;4)-alpha-D-glucan to a new position in an acceptor, which may be glucose or a (1-&gt;4)-alpha-D-glucan.</text>
        <dbReference type="EC" id="2.4.1.25"/>
    </reaction>
</comment>
<dbReference type="GO" id="GO:0005975">
    <property type="term" value="P:carbohydrate metabolic process"/>
    <property type="evidence" value="ECO:0007669"/>
    <property type="project" value="InterPro"/>
</dbReference>